<reference evidence="3" key="1">
    <citation type="submission" date="2015-10" db="EMBL/GenBank/DDBJ databases">
        <authorList>
            <person name="Regsiter A."/>
            <person name="william w."/>
        </authorList>
    </citation>
    <scope>NUCLEOTIDE SEQUENCE [LARGE SCALE GENOMIC DNA]</scope>
</reference>
<name>A0A1J1LNI8_9CYAN</name>
<dbReference type="AlphaFoldDB" id="A0A1J1LNI8"/>
<sequence length="266" mass="29905">MSRDRVQVIGSSNFIYEPPQSALTAKRILVKPNLGYPVPPPVTVSLKVLATVLTTLRQKNPQAEIFIVEGVCSPVSLSEIIRRLGIDQILGEGIEVFDADTLPLTEYPNFSPQPVRFKSMFAPRLLMEVDCRISVAAFKRTTLKGEPLISASLKNLYGLFPRKHYHARSLSSRGQLHRPSVPLILQDVYFCIGHLFDGAVVDGDRQFISLDWKPDRGKSISLEKVFWGEDLIGVDREACRVAGEMIPSYLERIDQLRQITLTQNEE</sequence>
<dbReference type="EMBL" id="CZDF01000170">
    <property type="protein sequence ID" value="CUR33983.1"/>
    <property type="molecule type" value="Genomic_DNA"/>
</dbReference>
<evidence type="ECO:0000313" key="2">
    <source>
        <dbReference type="EMBL" id="CUR33983.1"/>
    </source>
</evidence>
<dbReference type="Pfam" id="PF04015">
    <property type="entry name" value="DUF362"/>
    <property type="match status" value="1"/>
</dbReference>
<evidence type="ECO:0000313" key="3">
    <source>
        <dbReference type="Proteomes" id="UP000184315"/>
    </source>
</evidence>
<dbReference type="OrthoDB" id="494749at2"/>
<gene>
    <name evidence="2" type="ORF">PL9214630003</name>
</gene>
<keyword evidence="3" id="KW-1185">Reference proteome</keyword>
<dbReference type="RefSeq" id="WP_072720503.1">
    <property type="nucleotide sequence ID" value="NZ_LN889811.1"/>
</dbReference>
<organism evidence="2 3">
    <name type="scientific">Planktothrix tepida PCC 9214</name>
    <dbReference type="NCBI Taxonomy" id="671072"/>
    <lineage>
        <taxon>Bacteria</taxon>
        <taxon>Bacillati</taxon>
        <taxon>Cyanobacteriota</taxon>
        <taxon>Cyanophyceae</taxon>
        <taxon>Oscillatoriophycideae</taxon>
        <taxon>Oscillatoriales</taxon>
        <taxon>Microcoleaceae</taxon>
        <taxon>Planktothrix</taxon>
    </lineage>
</organism>
<accession>A0A1J1LNI8</accession>
<protein>
    <recommendedName>
        <fullName evidence="1">DUF362 domain-containing protein</fullName>
    </recommendedName>
</protein>
<dbReference type="InterPro" id="IPR007160">
    <property type="entry name" value="DUF362"/>
</dbReference>
<dbReference type="Proteomes" id="UP000184315">
    <property type="component" value="Unassembled WGS sequence"/>
</dbReference>
<feature type="domain" description="DUF362" evidence="1">
    <location>
        <begin position="28"/>
        <end position="240"/>
    </location>
</feature>
<dbReference type="STRING" id="671072.PL9214630003"/>
<evidence type="ECO:0000259" key="1">
    <source>
        <dbReference type="Pfam" id="PF04015"/>
    </source>
</evidence>
<proteinExistence type="predicted"/>